<proteinExistence type="predicted"/>
<dbReference type="PROSITE" id="PS50977">
    <property type="entry name" value="HTH_TETR_2"/>
    <property type="match status" value="1"/>
</dbReference>
<dbReference type="Proteomes" id="UP001144396">
    <property type="component" value="Unassembled WGS sequence"/>
</dbReference>
<dbReference type="Pfam" id="PF17928">
    <property type="entry name" value="TetR_C_22"/>
    <property type="match status" value="1"/>
</dbReference>
<evidence type="ECO:0000313" key="4">
    <source>
        <dbReference type="EMBL" id="GLI29061.1"/>
    </source>
</evidence>
<keyword evidence="5" id="KW-1185">Reference proteome</keyword>
<gene>
    <name evidence="4" type="ORF">ARHIZOSPH14_33030</name>
</gene>
<dbReference type="InterPro" id="IPR001647">
    <property type="entry name" value="HTH_TetR"/>
</dbReference>
<dbReference type="Gene3D" id="1.10.357.10">
    <property type="entry name" value="Tetracycline Repressor, domain 2"/>
    <property type="match status" value="1"/>
</dbReference>
<dbReference type="PRINTS" id="PR00455">
    <property type="entry name" value="HTHTETR"/>
</dbReference>
<keyword evidence="1 2" id="KW-0238">DNA-binding</keyword>
<evidence type="ECO:0000313" key="5">
    <source>
        <dbReference type="Proteomes" id="UP001144396"/>
    </source>
</evidence>
<dbReference type="InterPro" id="IPR009057">
    <property type="entry name" value="Homeodomain-like_sf"/>
</dbReference>
<dbReference type="GO" id="GO:0003677">
    <property type="term" value="F:DNA binding"/>
    <property type="evidence" value="ECO:0007669"/>
    <property type="project" value="UniProtKB-UniRule"/>
</dbReference>
<feature type="DNA-binding region" description="H-T-H motif" evidence="2">
    <location>
        <begin position="50"/>
        <end position="69"/>
    </location>
</feature>
<evidence type="ECO:0000259" key="3">
    <source>
        <dbReference type="PROSITE" id="PS50977"/>
    </source>
</evidence>
<accession>A0A9W6D001</accession>
<comment type="caution">
    <text evidence="4">The sequence shown here is derived from an EMBL/GenBank/DDBJ whole genome shotgun (WGS) entry which is preliminary data.</text>
</comment>
<protein>
    <recommendedName>
        <fullName evidence="3">HTH tetR-type domain-containing protein</fullName>
    </recommendedName>
</protein>
<evidence type="ECO:0000256" key="2">
    <source>
        <dbReference type="PROSITE-ProRule" id="PRU00335"/>
    </source>
</evidence>
<dbReference type="SUPFAM" id="SSF46689">
    <property type="entry name" value="Homeodomain-like"/>
    <property type="match status" value="1"/>
</dbReference>
<dbReference type="EMBL" id="BSDP01000001">
    <property type="protein sequence ID" value="GLI29061.1"/>
    <property type="molecule type" value="Genomic_DNA"/>
</dbReference>
<dbReference type="AlphaFoldDB" id="A0A9W6D001"/>
<evidence type="ECO:0000256" key="1">
    <source>
        <dbReference type="ARBA" id="ARBA00023125"/>
    </source>
</evidence>
<organism evidence="4 5">
    <name type="scientific">Agromyces rhizosphaerae</name>
    <dbReference type="NCBI Taxonomy" id="88374"/>
    <lineage>
        <taxon>Bacteria</taxon>
        <taxon>Bacillati</taxon>
        <taxon>Actinomycetota</taxon>
        <taxon>Actinomycetes</taxon>
        <taxon>Micrococcales</taxon>
        <taxon>Microbacteriaceae</taxon>
        <taxon>Agromyces</taxon>
    </lineage>
</organism>
<reference evidence="4" key="1">
    <citation type="submission" date="2022-12" db="EMBL/GenBank/DDBJ databases">
        <title>Reference genome sequencing for broad-spectrum identification of bacterial and archaeal isolates by mass spectrometry.</title>
        <authorList>
            <person name="Sekiguchi Y."/>
            <person name="Tourlousse D.M."/>
        </authorList>
    </citation>
    <scope>NUCLEOTIDE SEQUENCE</scope>
    <source>
        <strain evidence="4">14</strain>
    </source>
</reference>
<dbReference type="Pfam" id="PF00440">
    <property type="entry name" value="TetR_N"/>
    <property type="match status" value="1"/>
</dbReference>
<feature type="domain" description="HTH tetR-type" evidence="3">
    <location>
        <begin position="27"/>
        <end position="87"/>
    </location>
</feature>
<dbReference type="InterPro" id="IPR041674">
    <property type="entry name" value="TetR_C_22"/>
</dbReference>
<name>A0A9W6D001_9MICO</name>
<sequence length="224" mass="24553">MPTGDLLRGSAGASTAIRVTPAQQRAERRLDALLDTAAEIVDDVGAELITTAQVAERSGASIGTVYRYFPDRLAVLRALRERCVQRFRDRLAAAIGEEALDDPWHVVERSVVAAVDCYRHEPGFRVVRVVERDRSVGDDGLLAAVFADDLAAFVQEHFGLPADSTLRRRFDVAIEVADSLMARAFAADPAGDEWYIDECLSILREYLGDSFGLNEEQARATSVA</sequence>